<accession>A0ACC3E046</accession>
<comment type="caution">
    <text evidence="1">The sequence shown here is derived from an EMBL/GenBank/DDBJ whole genome shotgun (WGS) entry which is preliminary data.</text>
</comment>
<proteinExistence type="predicted"/>
<gene>
    <name evidence="1" type="ORF">LTS18_004288</name>
</gene>
<protein>
    <submittedName>
        <fullName evidence="1">Uncharacterized protein</fullName>
    </submittedName>
</protein>
<sequence length="466" mass="50504">MDRLRRTLRRSPSYEPLSNGNQEEGGSGATQQVEHNAFSWLDYSIFFLLGIAMLWAWNMFLAAGPYFQSRFQSSPWITTHFQSAELSISTIANLGSMLVLTKLQANASYPRRIIASLLINLVAFTLLAISTRVHTSAEAYFGFLMLMVFAASLATGLCQNGVFAYVAGFGREEYTQGIMTGQAVAGVLPPIVQVASVLSIPPQKAGEKAATPEESWKSAFAYFLTATGISAITLAAFFYLLARHRHSPQSSRPRSKTASATDSLSPSPEDSPPTDLPTDSPEERISVPLLTLLSKLRYLAAAVFLTFAITMVFPVFTQETLSVHAPSTSPPPPRILQPSAFIPLAFLLWNIGDLVGRLLTALPALRLTSRPRLLFALSVGRVVWIPLYFLCNIRGRGAVVPSDAFYLVVVQLLFGIGNGYLGSTCMMGAAEWVEPREREAAGGFMGLCLVSGLTVGSLLSFLVAGT</sequence>
<reference evidence="1" key="1">
    <citation type="submission" date="2024-09" db="EMBL/GenBank/DDBJ databases">
        <title>Black Yeasts Isolated from many extreme environments.</title>
        <authorList>
            <person name="Coleine C."/>
            <person name="Stajich J.E."/>
            <person name="Selbmann L."/>
        </authorList>
    </citation>
    <scope>NUCLEOTIDE SEQUENCE</scope>
    <source>
        <strain evidence="1">CCFEE 5737</strain>
    </source>
</reference>
<name>A0ACC3E046_9PEZI</name>
<evidence type="ECO:0000313" key="1">
    <source>
        <dbReference type="EMBL" id="KAK3082376.1"/>
    </source>
</evidence>
<dbReference type="EMBL" id="JAWDJW010000001">
    <property type="protein sequence ID" value="KAK3082376.1"/>
    <property type="molecule type" value="Genomic_DNA"/>
</dbReference>
<organism evidence="1 2">
    <name type="scientific">Coniosporium uncinatum</name>
    <dbReference type="NCBI Taxonomy" id="93489"/>
    <lineage>
        <taxon>Eukaryota</taxon>
        <taxon>Fungi</taxon>
        <taxon>Dikarya</taxon>
        <taxon>Ascomycota</taxon>
        <taxon>Pezizomycotina</taxon>
        <taxon>Dothideomycetes</taxon>
        <taxon>Dothideomycetes incertae sedis</taxon>
        <taxon>Coniosporium</taxon>
    </lineage>
</organism>
<dbReference type="Proteomes" id="UP001186974">
    <property type="component" value="Unassembled WGS sequence"/>
</dbReference>
<evidence type="ECO:0000313" key="2">
    <source>
        <dbReference type="Proteomes" id="UP001186974"/>
    </source>
</evidence>
<keyword evidence="2" id="KW-1185">Reference proteome</keyword>